<name>A0ACB7Y489_9ERIC</name>
<keyword evidence="2" id="KW-1185">Reference proteome</keyword>
<sequence>MGQGAPGGLNRQPEPRAPVSRKQKMKKFPKPELLLPMVTPLEECKLKLSRLNYINEFLKIEAEFVANQEEWFEEDREDIADMQKSPMVVGTLKELIKNRAIVSTSRGAEYYVSIRSFVDKDQLKPGCQILMNKENFAVVGVIEDEVSPMVSAMKVDKARLVSYEEIGGLEAQIQEVKEVVELPLTNPALFEDIGITPPKGVIFHGEPGTGKTLLAKAVAKSTSATFLHVVGSELIQKDMGDGAKLVREIFRLAKNLSPTIVFIDEIDAVGAKRYDARSGAEREIQRTMLELLNQLDGFDPSGNVKVILATNKIQSLDPALLRSGRIDRKIEFPLPDIKTRRLIFKIHTSRMTLADNVNLEEFIVTKDEISGADIKAICTEAGLLALRERRMMVKHEDFKEAKDRIVFKKKESYPGGLYI</sequence>
<organism evidence="1 2">
    <name type="scientific">Vaccinium darrowii</name>
    <dbReference type="NCBI Taxonomy" id="229202"/>
    <lineage>
        <taxon>Eukaryota</taxon>
        <taxon>Viridiplantae</taxon>
        <taxon>Streptophyta</taxon>
        <taxon>Embryophyta</taxon>
        <taxon>Tracheophyta</taxon>
        <taxon>Spermatophyta</taxon>
        <taxon>Magnoliopsida</taxon>
        <taxon>eudicotyledons</taxon>
        <taxon>Gunneridae</taxon>
        <taxon>Pentapetalae</taxon>
        <taxon>asterids</taxon>
        <taxon>Ericales</taxon>
        <taxon>Ericaceae</taxon>
        <taxon>Vaccinioideae</taxon>
        <taxon>Vaccinieae</taxon>
        <taxon>Vaccinium</taxon>
    </lineage>
</organism>
<dbReference type="EMBL" id="CM037157">
    <property type="protein sequence ID" value="KAH7848270.1"/>
    <property type="molecule type" value="Genomic_DNA"/>
</dbReference>
<evidence type="ECO:0000313" key="2">
    <source>
        <dbReference type="Proteomes" id="UP000828048"/>
    </source>
</evidence>
<reference evidence="1 2" key="1">
    <citation type="journal article" date="2021" name="Hortic Res">
        <title>High-quality reference genome and annotation aids understanding of berry development for evergreen blueberry (Vaccinium darrowii).</title>
        <authorList>
            <person name="Yu J."/>
            <person name="Hulse-Kemp A.M."/>
            <person name="Babiker E."/>
            <person name="Staton M."/>
        </authorList>
    </citation>
    <scope>NUCLEOTIDE SEQUENCE [LARGE SCALE GENOMIC DNA]</scope>
    <source>
        <strain evidence="2">cv. NJ 8807/NJ 8810</strain>
        <tissue evidence="1">Young leaf</tissue>
    </source>
</reference>
<accession>A0ACB7Y489</accession>
<proteinExistence type="predicted"/>
<evidence type="ECO:0000313" key="1">
    <source>
        <dbReference type="EMBL" id="KAH7848270.1"/>
    </source>
</evidence>
<protein>
    <submittedName>
        <fullName evidence="1">Uncharacterized protein</fullName>
    </submittedName>
</protein>
<comment type="caution">
    <text evidence="1">The sequence shown here is derived from an EMBL/GenBank/DDBJ whole genome shotgun (WGS) entry which is preliminary data.</text>
</comment>
<dbReference type="Proteomes" id="UP000828048">
    <property type="component" value="Chromosome 7"/>
</dbReference>
<gene>
    <name evidence="1" type="ORF">Vadar_000378</name>
</gene>